<comment type="caution">
    <text evidence="8">The sequence shown here is derived from an EMBL/GenBank/DDBJ whole genome shotgun (WGS) entry which is preliminary data.</text>
</comment>
<gene>
    <name evidence="8" type="ORF">C8P66_12117</name>
</gene>
<comment type="similarity">
    <text evidence="2">Belongs to the FliQ/MopD/SpaQ family.</text>
</comment>
<keyword evidence="4 7" id="KW-0812">Transmembrane</keyword>
<evidence type="ECO:0000256" key="5">
    <source>
        <dbReference type="ARBA" id="ARBA00022989"/>
    </source>
</evidence>
<keyword evidence="3" id="KW-1003">Cell membrane</keyword>
<dbReference type="PANTHER" id="PTHR34040">
    <property type="entry name" value="FLAGELLAR BIOSYNTHETIC PROTEIN FLIQ"/>
    <property type="match status" value="1"/>
</dbReference>
<name>A0A2W7K141_9PROT</name>
<dbReference type="GO" id="GO:0005886">
    <property type="term" value="C:plasma membrane"/>
    <property type="evidence" value="ECO:0007669"/>
    <property type="project" value="UniProtKB-SubCell"/>
</dbReference>
<accession>A0A2W7K141</accession>
<dbReference type="PRINTS" id="PR00952">
    <property type="entry name" value="TYPE3IMQPROT"/>
</dbReference>
<reference evidence="8 9" key="1">
    <citation type="submission" date="2018-06" db="EMBL/GenBank/DDBJ databases">
        <title>Genomic Encyclopedia of Archaeal and Bacterial Type Strains, Phase II (KMG-II): from individual species to whole genera.</title>
        <authorList>
            <person name="Goeker M."/>
        </authorList>
    </citation>
    <scope>NUCLEOTIDE SEQUENCE [LARGE SCALE GENOMIC DNA]</scope>
    <source>
        <strain evidence="8 9">DSM 24525</strain>
    </source>
</reference>
<evidence type="ECO:0000256" key="6">
    <source>
        <dbReference type="ARBA" id="ARBA00023136"/>
    </source>
</evidence>
<evidence type="ECO:0000256" key="4">
    <source>
        <dbReference type="ARBA" id="ARBA00022692"/>
    </source>
</evidence>
<keyword evidence="8" id="KW-0969">Cilium</keyword>
<feature type="transmembrane region" description="Helical" evidence="7">
    <location>
        <begin position="20"/>
        <end position="42"/>
    </location>
</feature>
<dbReference type="InterPro" id="IPR002191">
    <property type="entry name" value="Bac_export_3"/>
</dbReference>
<dbReference type="PANTHER" id="PTHR34040:SF2">
    <property type="entry name" value="FLAGELLAR BIOSYNTHETIC PROTEIN FLIQ"/>
    <property type="match status" value="1"/>
</dbReference>
<dbReference type="AlphaFoldDB" id="A0A2W7K141"/>
<keyword evidence="6 7" id="KW-0472">Membrane</keyword>
<organism evidence="8 9">
    <name type="scientific">Humitalea rosea</name>
    <dbReference type="NCBI Taxonomy" id="990373"/>
    <lineage>
        <taxon>Bacteria</taxon>
        <taxon>Pseudomonadati</taxon>
        <taxon>Pseudomonadota</taxon>
        <taxon>Alphaproteobacteria</taxon>
        <taxon>Acetobacterales</taxon>
        <taxon>Roseomonadaceae</taxon>
        <taxon>Humitalea</taxon>
    </lineage>
</organism>
<keyword evidence="9" id="KW-1185">Reference proteome</keyword>
<evidence type="ECO:0000313" key="8">
    <source>
        <dbReference type="EMBL" id="PZW41310.1"/>
    </source>
</evidence>
<dbReference type="PIRSF" id="PIRSF004669">
    <property type="entry name" value="FliQ"/>
    <property type="match status" value="1"/>
</dbReference>
<dbReference type="Pfam" id="PF01313">
    <property type="entry name" value="Bac_export_3"/>
    <property type="match status" value="1"/>
</dbReference>
<evidence type="ECO:0000256" key="1">
    <source>
        <dbReference type="ARBA" id="ARBA00004651"/>
    </source>
</evidence>
<comment type="subcellular location">
    <subcellularLocation>
        <location evidence="1">Cell membrane</location>
        <topology evidence="1">Multi-pass membrane protein</topology>
    </subcellularLocation>
</comment>
<proteinExistence type="inferred from homology"/>
<dbReference type="OrthoDB" id="9806440at2"/>
<keyword evidence="5 7" id="KW-1133">Transmembrane helix</keyword>
<dbReference type="EMBL" id="QKYU01000021">
    <property type="protein sequence ID" value="PZW41310.1"/>
    <property type="molecule type" value="Genomic_DNA"/>
</dbReference>
<dbReference type="GO" id="GO:0009306">
    <property type="term" value="P:protein secretion"/>
    <property type="evidence" value="ECO:0007669"/>
    <property type="project" value="InterPro"/>
</dbReference>
<sequence>MFSESTGDALAASTREAMWVLLQIAAPPLLALLAIGLVVSVFQALTQIQEASLAFLPKLVATGAVLLLMGPFMTGVLRAYTEGLFDRIIAIGGAG</sequence>
<evidence type="ECO:0000313" key="9">
    <source>
        <dbReference type="Proteomes" id="UP000249688"/>
    </source>
</evidence>
<feature type="transmembrane region" description="Helical" evidence="7">
    <location>
        <begin position="54"/>
        <end position="77"/>
    </location>
</feature>
<evidence type="ECO:0000256" key="2">
    <source>
        <dbReference type="ARBA" id="ARBA00006156"/>
    </source>
</evidence>
<evidence type="ECO:0000256" key="3">
    <source>
        <dbReference type="ARBA" id="ARBA00022475"/>
    </source>
</evidence>
<dbReference type="Proteomes" id="UP000249688">
    <property type="component" value="Unassembled WGS sequence"/>
</dbReference>
<keyword evidence="8" id="KW-0282">Flagellum</keyword>
<keyword evidence="8" id="KW-0966">Cell projection</keyword>
<protein>
    <submittedName>
        <fullName evidence="8">Flagellar biosynthetic protein FliQ</fullName>
    </submittedName>
</protein>
<evidence type="ECO:0000256" key="7">
    <source>
        <dbReference type="SAM" id="Phobius"/>
    </source>
</evidence>
<dbReference type="RefSeq" id="WP_111399493.1">
    <property type="nucleotide sequence ID" value="NZ_QKYU01000021.1"/>
</dbReference>